<dbReference type="KEGG" id="dpi:BN4_20167"/>
<reference evidence="2" key="2">
    <citation type="journal article" date="2013" name="Stand. Genomic Sci.">
        <title>Complete genome sequence of Desulfocapsa sulfexigens, a marine deltaproteobacterium specialized in disproportionating inorganic sulfur compounds.</title>
        <authorList>
            <person name="Finster K.W."/>
            <person name="Kjeldsen K.U."/>
            <person name="Kube M."/>
            <person name="Reinhardt R."/>
            <person name="Mussmann M."/>
            <person name="Amann R."/>
            <person name="Schreiber L."/>
        </authorList>
    </citation>
    <scope>NUCLEOTIDE SEQUENCE [LARGE SCALE GENOMIC DNA]</scope>
    <source>
        <strain evidence="2">DSM 10523 / SB164P1</strain>
    </source>
</reference>
<reference evidence="1 2" key="1">
    <citation type="journal article" date="2013" name="PLoS ONE">
        <title>The first genomic and proteomic characterization of a deep-sea sulfate reducer: insights into the piezophilic lifestyle of Desulfovibrio piezophilus.</title>
        <authorList>
            <person name="Pradel N."/>
            <person name="Ji B."/>
            <person name="Gimenez G."/>
            <person name="Talla E."/>
            <person name="Lenoble P."/>
            <person name="Garel M."/>
            <person name="Tamburini C."/>
            <person name="Fourquet P."/>
            <person name="Lebrun R."/>
            <person name="Bertin P."/>
            <person name="Denis Y."/>
            <person name="Pophillat M."/>
            <person name="Barbe V."/>
            <person name="Ollivier B."/>
            <person name="Dolla A."/>
        </authorList>
    </citation>
    <scope>NUCLEOTIDE SEQUENCE [LARGE SCALE GENOMIC DNA]</scope>
    <source>
        <strain evidence="2">DSM 10523 / SB164P1</strain>
    </source>
</reference>
<dbReference type="BioCyc" id="DPIE1322246:BN4_RS15065-MONOMER"/>
<dbReference type="AlphaFoldDB" id="M1WSJ2"/>
<dbReference type="Proteomes" id="UP000011724">
    <property type="component" value="Chromosome"/>
</dbReference>
<name>M1WSJ2_PSEP2</name>
<dbReference type="eggNOG" id="ENOG503187B">
    <property type="taxonomic scope" value="Bacteria"/>
</dbReference>
<evidence type="ECO:0000313" key="1">
    <source>
        <dbReference type="EMBL" id="CCH50229.1"/>
    </source>
</evidence>
<dbReference type="HOGENOM" id="CLU_2436012_0_0_7"/>
<dbReference type="EMBL" id="FO203427">
    <property type="protein sequence ID" value="CCH50229.1"/>
    <property type="molecule type" value="Genomic_DNA"/>
</dbReference>
<protein>
    <submittedName>
        <fullName evidence="1">Uncharacterized protein</fullName>
    </submittedName>
</protein>
<dbReference type="PATRIC" id="fig|879567.3.peg.3233"/>
<sequence>MAHSTSTKQSHKGVIRGVIVPEQWDDHFKVTGVHVACPGEREVRIVNLTSFPALKSLAQSEAIFTGIIKKSGLLETIQLESFTLLEKGED</sequence>
<dbReference type="RefSeq" id="WP_015416271.1">
    <property type="nucleotide sequence ID" value="NC_020409.1"/>
</dbReference>
<evidence type="ECO:0000313" key="2">
    <source>
        <dbReference type="Proteomes" id="UP000011724"/>
    </source>
</evidence>
<keyword evidence="2" id="KW-1185">Reference proteome</keyword>
<organism evidence="1 2">
    <name type="scientific">Pseudodesulfovibrio piezophilus (strain DSM 21447 / JCM 15486 / C1TLV30)</name>
    <name type="common">Desulfovibrio piezophilus</name>
    <dbReference type="NCBI Taxonomy" id="1322246"/>
    <lineage>
        <taxon>Bacteria</taxon>
        <taxon>Pseudomonadati</taxon>
        <taxon>Thermodesulfobacteriota</taxon>
        <taxon>Desulfovibrionia</taxon>
        <taxon>Desulfovibrionales</taxon>
        <taxon>Desulfovibrionaceae</taxon>
    </lineage>
</organism>
<accession>M1WSJ2</accession>
<proteinExistence type="predicted"/>
<gene>
    <name evidence="1" type="ordered locus">BN4_20167</name>
</gene>
<dbReference type="OrthoDB" id="5465417at2"/>